<dbReference type="EMBL" id="BRYA01000374">
    <property type="protein sequence ID" value="GMI48077.1"/>
    <property type="molecule type" value="Genomic_DNA"/>
</dbReference>
<dbReference type="Pfam" id="PF05971">
    <property type="entry name" value="Methyltransf_10"/>
    <property type="match status" value="1"/>
</dbReference>
<dbReference type="OrthoDB" id="514248at2759"/>
<gene>
    <name evidence="4" type="ORF">TrCOL_g8914</name>
</gene>
<evidence type="ECO:0000256" key="1">
    <source>
        <dbReference type="ARBA" id="ARBA00022603"/>
    </source>
</evidence>
<sequence length="365" mass="39405">MPRNHLVPPVPNRASYIKWIEAMLGQGNSADGNGGESNGGEGNGGRTVLGLDLGTGASAIYPLLGCGSNDNWSFLASEIDKESVENAREIVKRNGLEGRIEVLDVGGGGGGKVGGPIRMAFEKWEGEGEKGIDFVMTNPPFYGSEEEARETRLDGRERTEMSSSESVTEGGEVGFVGRMIEDSLGLMNGVKHFTAMLSRRGSLNELVKLLKDRGVGKTCIKTTEFRHGNVVRFGLAWNFEDCVKVWEEGGGEGGPIGDMRDRVMEFFSESGTGGSGETVVGEDSGVEGVVTVTTDTWEGVVSTRPGSAKVVFGLKKFSGQEGKKGWREVCERMEGEIYRTSRKWRRKLGKKEKRKEDGEGGKGDC</sequence>
<dbReference type="AlphaFoldDB" id="A0A9W7GQA9"/>
<dbReference type="GO" id="GO:0070475">
    <property type="term" value="P:rRNA base methylation"/>
    <property type="evidence" value="ECO:0007669"/>
    <property type="project" value="TreeGrafter"/>
</dbReference>
<feature type="region of interest" description="Disordered" evidence="3">
    <location>
        <begin position="346"/>
        <end position="365"/>
    </location>
</feature>
<protein>
    <submittedName>
        <fullName evidence="4">Uncharacterized protein</fullName>
    </submittedName>
</protein>
<proteinExistence type="predicted"/>
<dbReference type="InterPro" id="IPR010286">
    <property type="entry name" value="METTL16/RlmF"/>
</dbReference>
<feature type="region of interest" description="Disordered" evidence="3">
    <location>
        <begin position="147"/>
        <end position="168"/>
    </location>
</feature>
<evidence type="ECO:0000313" key="5">
    <source>
        <dbReference type="Proteomes" id="UP001165065"/>
    </source>
</evidence>
<dbReference type="GO" id="GO:0005634">
    <property type="term" value="C:nucleus"/>
    <property type="evidence" value="ECO:0007669"/>
    <property type="project" value="TreeGrafter"/>
</dbReference>
<keyword evidence="2" id="KW-0808">Transferase</keyword>
<evidence type="ECO:0000256" key="2">
    <source>
        <dbReference type="ARBA" id="ARBA00022679"/>
    </source>
</evidence>
<dbReference type="InterPro" id="IPR029063">
    <property type="entry name" value="SAM-dependent_MTases_sf"/>
</dbReference>
<dbReference type="PANTHER" id="PTHR13393:SF0">
    <property type="entry name" value="RNA N6-ADENOSINE-METHYLTRANSFERASE METTL16"/>
    <property type="match status" value="1"/>
</dbReference>
<dbReference type="GO" id="GO:0008168">
    <property type="term" value="F:methyltransferase activity"/>
    <property type="evidence" value="ECO:0007669"/>
    <property type="project" value="UniProtKB-KW"/>
</dbReference>
<dbReference type="PANTHER" id="PTHR13393">
    <property type="entry name" value="SAM-DEPENDENT METHYLTRANSFERASE"/>
    <property type="match status" value="1"/>
</dbReference>
<dbReference type="SUPFAM" id="SSF53335">
    <property type="entry name" value="S-adenosyl-L-methionine-dependent methyltransferases"/>
    <property type="match status" value="1"/>
</dbReference>
<keyword evidence="5" id="KW-1185">Reference proteome</keyword>
<dbReference type="CDD" id="cd02440">
    <property type="entry name" value="AdoMet_MTases"/>
    <property type="match status" value="1"/>
</dbReference>
<comment type="caution">
    <text evidence="4">The sequence shown here is derived from an EMBL/GenBank/DDBJ whole genome shotgun (WGS) entry which is preliminary data.</text>
</comment>
<feature type="compositionally biased region" description="Basic and acidic residues" evidence="3">
    <location>
        <begin position="149"/>
        <end position="160"/>
    </location>
</feature>
<name>A0A9W7GQA9_9STRA</name>
<keyword evidence="1" id="KW-0489">Methyltransferase</keyword>
<dbReference type="Gene3D" id="3.40.50.150">
    <property type="entry name" value="Vaccinia Virus protein VP39"/>
    <property type="match status" value="1"/>
</dbReference>
<evidence type="ECO:0000313" key="4">
    <source>
        <dbReference type="EMBL" id="GMI48077.1"/>
    </source>
</evidence>
<dbReference type="Proteomes" id="UP001165065">
    <property type="component" value="Unassembled WGS sequence"/>
</dbReference>
<evidence type="ECO:0000256" key="3">
    <source>
        <dbReference type="SAM" id="MobiDB-lite"/>
    </source>
</evidence>
<feature type="compositionally biased region" description="Basic and acidic residues" evidence="3">
    <location>
        <begin position="354"/>
        <end position="365"/>
    </location>
</feature>
<reference evidence="5" key="1">
    <citation type="journal article" date="2023" name="Commun. Biol.">
        <title>Genome analysis of Parmales, the sister group of diatoms, reveals the evolutionary specialization of diatoms from phago-mixotrophs to photoautotrophs.</title>
        <authorList>
            <person name="Ban H."/>
            <person name="Sato S."/>
            <person name="Yoshikawa S."/>
            <person name="Yamada K."/>
            <person name="Nakamura Y."/>
            <person name="Ichinomiya M."/>
            <person name="Sato N."/>
            <person name="Blanc-Mathieu R."/>
            <person name="Endo H."/>
            <person name="Kuwata A."/>
            <person name="Ogata H."/>
        </authorList>
    </citation>
    <scope>NUCLEOTIDE SEQUENCE [LARGE SCALE GENOMIC DNA]</scope>
</reference>
<organism evidence="4 5">
    <name type="scientific">Triparma columacea</name>
    <dbReference type="NCBI Taxonomy" id="722753"/>
    <lineage>
        <taxon>Eukaryota</taxon>
        <taxon>Sar</taxon>
        <taxon>Stramenopiles</taxon>
        <taxon>Ochrophyta</taxon>
        <taxon>Bolidophyceae</taxon>
        <taxon>Parmales</taxon>
        <taxon>Triparmaceae</taxon>
        <taxon>Triparma</taxon>
    </lineage>
</organism>
<accession>A0A9W7GQA9</accession>